<evidence type="ECO:0000259" key="8">
    <source>
        <dbReference type="PROSITE" id="PS51294"/>
    </source>
</evidence>
<dbReference type="InterPro" id="IPR052245">
    <property type="entry name" value="Plant_Stress_Dev_TF"/>
</dbReference>
<evidence type="ECO:0000256" key="6">
    <source>
        <dbReference type="SAM" id="SignalP"/>
    </source>
</evidence>
<comment type="caution">
    <text evidence="10">The sequence shown here is derived from an EMBL/GenBank/DDBJ whole genome shotgun (WGS) entry which is preliminary data.</text>
</comment>
<reference evidence="9 12" key="3">
    <citation type="submission" date="2022-12" db="EMBL/GenBank/DDBJ databases">
        <title>Chromosome-scale assembly of the Ensete ventricosum genome.</title>
        <authorList>
            <person name="Dussert Y."/>
            <person name="Stocks J."/>
            <person name="Wendawek A."/>
            <person name="Woldeyes F."/>
            <person name="Nichols R.A."/>
            <person name="Borrell J.S."/>
        </authorList>
    </citation>
    <scope>NUCLEOTIDE SEQUENCE [LARGE SCALE GENOMIC DNA]</scope>
    <source>
        <strain evidence="12">cv. Maze</strain>
        <strain evidence="9">MazeRef_0001</strain>
        <tissue evidence="9">Seeds</tissue>
    </source>
</reference>
<dbReference type="GO" id="GO:0006355">
    <property type="term" value="P:regulation of DNA-templated transcription"/>
    <property type="evidence" value="ECO:0007669"/>
    <property type="project" value="UniProtKB-ARBA"/>
</dbReference>
<dbReference type="InterPro" id="IPR009057">
    <property type="entry name" value="Homeodomain-like_sf"/>
</dbReference>
<comment type="subcellular location">
    <subcellularLocation>
        <location evidence="1">Nucleus</location>
    </subcellularLocation>
</comment>
<dbReference type="Proteomes" id="UP000287651">
    <property type="component" value="Unassembled WGS sequence"/>
</dbReference>
<evidence type="ECO:0000256" key="2">
    <source>
        <dbReference type="ARBA" id="ARBA00023015"/>
    </source>
</evidence>
<feature type="signal peptide" evidence="6">
    <location>
        <begin position="1"/>
        <end position="22"/>
    </location>
</feature>
<feature type="domain" description="HTH myb-type" evidence="8">
    <location>
        <begin position="24"/>
        <end position="73"/>
    </location>
</feature>
<keyword evidence="12" id="KW-1185">Reference proteome</keyword>
<feature type="chain" id="PRO_5044603899" evidence="6">
    <location>
        <begin position="23"/>
        <end position="185"/>
    </location>
</feature>
<keyword evidence="4" id="KW-0804">Transcription</keyword>
<protein>
    <submittedName>
        <fullName evidence="10">Uncharacterized protein</fullName>
    </submittedName>
</protein>
<organism evidence="10 11">
    <name type="scientific">Ensete ventricosum</name>
    <name type="common">Abyssinian banana</name>
    <name type="synonym">Musa ensete</name>
    <dbReference type="NCBI Taxonomy" id="4639"/>
    <lineage>
        <taxon>Eukaryota</taxon>
        <taxon>Viridiplantae</taxon>
        <taxon>Streptophyta</taxon>
        <taxon>Embryophyta</taxon>
        <taxon>Tracheophyta</taxon>
        <taxon>Spermatophyta</taxon>
        <taxon>Magnoliopsida</taxon>
        <taxon>Liliopsida</taxon>
        <taxon>Zingiberales</taxon>
        <taxon>Musaceae</taxon>
        <taxon>Ensete</taxon>
    </lineage>
</organism>
<dbReference type="NCBIfam" id="TIGR01557">
    <property type="entry name" value="myb_SHAQKYF"/>
    <property type="match status" value="1"/>
</dbReference>
<dbReference type="EMBL" id="JAQQAF010000003">
    <property type="protein sequence ID" value="KAJ8499551.1"/>
    <property type="molecule type" value="Genomic_DNA"/>
</dbReference>
<dbReference type="Pfam" id="PF00249">
    <property type="entry name" value="Myb_DNA-binding"/>
    <property type="match status" value="1"/>
</dbReference>
<dbReference type="EMBL" id="AMZH03016807">
    <property type="protein sequence ID" value="RRT43944.1"/>
    <property type="molecule type" value="Genomic_DNA"/>
</dbReference>
<dbReference type="OrthoDB" id="118550at2759"/>
<reference evidence="10 11" key="1">
    <citation type="journal article" date="2014" name="Agronomy (Basel)">
        <title>A Draft Genome Sequence for Ensete ventricosum, the Drought-Tolerant Tree Against Hunger.</title>
        <authorList>
            <person name="Harrison J."/>
            <person name="Moore K.A."/>
            <person name="Paszkiewicz K."/>
            <person name="Jones T."/>
            <person name="Grant M."/>
            <person name="Ambacheew D."/>
            <person name="Muzemil S."/>
            <person name="Studholme D.J."/>
        </authorList>
    </citation>
    <scope>NUCLEOTIDE SEQUENCE [LARGE SCALE GENOMIC DNA]</scope>
</reference>
<dbReference type="GO" id="GO:0005634">
    <property type="term" value="C:nucleus"/>
    <property type="evidence" value="ECO:0007669"/>
    <property type="project" value="UniProtKB-SubCell"/>
</dbReference>
<evidence type="ECO:0000313" key="9">
    <source>
        <dbReference type="EMBL" id="KAJ8499551.1"/>
    </source>
</evidence>
<keyword evidence="2" id="KW-0805">Transcription regulation</keyword>
<gene>
    <name evidence="10" type="ORF">B296_00027266</name>
    <name evidence="9" type="ORF">OPV22_010103</name>
</gene>
<evidence type="ECO:0000313" key="12">
    <source>
        <dbReference type="Proteomes" id="UP001222027"/>
    </source>
</evidence>
<evidence type="ECO:0000256" key="3">
    <source>
        <dbReference type="ARBA" id="ARBA00023125"/>
    </source>
</evidence>
<dbReference type="PANTHER" id="PTHR44191:SF62">
    <property type="entry name" value="OS04G0341900 PROTEIN"/>
    <property type="match status" value="1"/>
</dbReference>
<accession>A0A444D8L1</accession>
<keyword evidence="3" id="KW-0238">DNA-binding</keyword>
<reference evidence="10" key="2">
    <citation type="submission" date="2018-09" db="EMBL/GenBank/DDBJ databases">
        <authorList>
            <person name="Harrison J."/>
            <person name="Moore K.A."/>
            <person name="Paszkiewicz K."/>
            <person name="Jones T."/>
            <person name="Grant M."/>
            <person name="Ambacheew D."/>
            <person name="Muzemil S."/>
            <person name="Studholme D."/>
        </authorList>
    </citation>
    <scope>NUCLEOTIDE SEQUENCE</scope>
</reference>
<evidence type="ECO:0000259" key="7">
    <source>
        <dbReference type="PROSITE" id="PS50090"/>
    </source>
</evidence>
<dbReference type="PANTHER" id="PTHR44191">
    <property type="entry name" value="TRANSCRIPTION FACTOR KUA1"/>
    <property type="match status" value="1"/>
</dbReference>
<dbReference type="Proteomes" id="UP001222027">
    <property type="component" value="Unassembled WGS sequence"/>
</dbReference>
<dbReference type="CDD" id="cd00167">
    <property type="entry name" value="SANT"/>
    <property type="match status" value="1"/>
</dbReference>
<dbReference type="GO" id="GO:0009744">
    <property type="term" value="P:response to sucrose"/>
    <property type="evidence" value="ECO:0007669"/>
    <property type="project" value="UniProtKB-ARBA"/>
</dbReference>
<sequence length="185" mass="21134">MVDRVLIILQLHLLEKLHCSVGVPWTEEEHKSFLIGLEKLGEGDWRGISRNFVTRRTPTQFASHVQWYLLRRNSLDNKKKKRRSSLFDVVNIFCSPLQVADGEMAGRRTCSSKHTDDCFLTLPPPPKTATIDLNSSSQEQGADAHVSHPDLELRVPIIKAEPEQSMPWDYTSLNWLMEMIEANPA</sequence>
<evidence type="ECO:0000256" key="4">
    <source>
        <dbReference type="ARBA" id="ARBA00023163"/>
    </source>
</evidence>
<evidence type="ECO:0000313" key="11">
    <source>
        <dbReference type="Proteomes" id="UP000287651"/>
    </source>
</evidence>
<evidence type="ECO:0000256" key="1">
    <source>
        <dbReference type="ARBA" id="ARBA00004123"/>
    </source>
</evidence>
<evidence type="ECO:0000313" key="10">
    <source>
        <dbReference type="EMBL" id="RRT43944.1"/>
    </source>
</evidence>
<dbReference type="PROSITE" id="PS51294">
    <property type="entry name" value="HTH_MYB"/>
    <property type="match status" value="1"/>
</dbReference>
<dbReference type="InterPro" id="IPR001005">
    <property type="entry name" value="SANT/Myb"/>
</dbReference>
<dbReference type="SUPFAM" id="SSF46689">
    <property type="entry name" value="Homeodomain-like"/>
    <property type="match status" value="1"/>
</dbReference>
<feature type="domain" description="Myb-like" evidence="7">
    <location>
        <begin position="24"/>
        <end position="69"/>
    </location>
</feature>
<dbReference type="Gene3D" id="1.10.10.60">
    <property type="entry name" value="Homeodomain-like"/>
    <property type="match status" value="1"/>
</dbReference>
<dbReference type="FunFam" id="1.10.10.60:FF:000009">
    <property type="entry name" value="transcription factor MYB1R1"/>
    <property type="match status" value="1"/>
</dbReference>
<dbReference type="PROSITE" id="PS50090">
    <property type="entry name" value="MYB_LIKE"/>
    <property type="match status" value="1"/>
</dbReference>
<evidence type="ECO:0000256" key="5">
    <source>
        <dbReference type="ARBA" id="ARBA00023242"/>
    </source>
</evidence>
<dbReference type="GO" id="GO:0009739">
    <property type="term" value="P:response to gibberellin"/>
    <property type="evidence" value="ECO:0007669"/>
    <property type="project" value="TreeGrafter"/>
</dbReference>
<keyword evidence="6" id="KW-0732">Signal</keyword>
<proteinExistence type="predicted"/>
<dbReference type="InterPro" id="IPR006447">
    <property type="entry name" value="Myb_dom_plants"/>
</dbReference>
<keyword evidence="5" id="KW-0539">Nucleus</keyword>
<name>A0A444D8L1_ENSVE</name>
<dbReference type="GO" id="GO:0009723">
    <property type="term" value="P:response to ethylene"/>
    <property type="evidence" value="ECO:0007669"/>
    <property type="project" value="TreeGrafter"/>
</dbReference>
<dbReference type="InterPro" id="IPR017930">
    <property type="entry name" value="Myb_dom"/>
</dbReference>
<dbReference type="GO" id="GO:0003677">
    <property type="term" value="F:DNA binding"/>
    <property type="evidence" value="ECO:0007669"/>
    <property type="project" value="UniProtKB-KW"/>
</dbReference>
<dbReference type="AlphaFoldDB" id="A0A444D8L1"/>